<evidence type="ECO:0000313" key="2">
    <source>
        <dbReference type="EMBL" id="SHK39953.1"/>
    </source>
</evidence>
<organism evidence="2 3">
    <name type="scientific">Bradyrhizobium lablabi</name>
    <dbReference type="NCBI Taxonomy" id="722472"/>
    <lineage>
        <taxon>Bacteria</taxon>
        <taxon>Pseudomonadati</taxon>
        <taxon>Pseudomonadota</taxon>
        <taxon>Alphaproteobacteria</taxon>
        <taxon>Hyphomicrobiales</taxon>
        <taxon>Nitrobacteraceae</taxon>
        <taxon>Bradyrhizobium</taxon>
    </lineage>
</organism>
<reference evidence="2 3" key="1">
    <citation type="submission" date="2016-11" db="EMBL/GenBank/DDBJ databases">
        <authorList>
            <person name="Jaros S."/>
            <person name="Januszkiewicz K."/>
            <person name="Wedrychowicz H."/>
        </authorList>
    </citation>
    <scope>NUCLEOTIDE SEQUENCE [LARGE SCALE GENOMIC DNA]</scope>
    <source>
        <strain evidence="2 3">GAS499</strain>
    </source>
</reference>
<evidence type="ECO:0000256" key="1">
    <source>
        <dbReference type="SAM" id="SignalP"/>
    </source>
</evidence>
<sequence length="87" mass="9371">MSNSTKNRLTSVAAAVVAGVALFGLLSPAAASDQNSLTSHSPWLAPIGHRQPTRADVPQNEVLSAWEREQQVFDAELDRKLIICRGC</sequence>
<keyword evidence="1" id="KW-0732">Signal</keyword>
<feature type="chain" id="PRO_5012997383" evidence="1">
    <location>
        <begin position="32"/>
        <end position="87"/>
    </location>
</feature>
<feature type="signal peptide" evidence="1">
    <location>
        <begin position="1"/>
        <end position="31"/>
    </location>
</feature>
<accession>A0A1M6S5F5</accession>
<gene>
    <name evidence="2" type="ORF">SAMN05444159_3162</name>
</gene>
<proteinExistence type="predicted"/>
<name>A0A1M6S5F5_9BRAD</name>
<dbReference type="AlphaFoldDB" id="A0A1M6S5F5"/>
<dbReference type="RefSeq" id="WP_079539214.1">
    <property type="nucleotide sequence ID" value="NZ_LT670844.1"/>
</dbReference>
<dbReference type="Proteomes" id="UP000189935">
    <property type="component" value="Chromosome I"/>
</dbReference>
<evidence type="ECO:0000313" key="3">
    <source>
        <dbReference type="Proteomes" id="UP000189935"/>
    </source>
</evidence>
<protein>
    <submittedName>
        <fullName evidence="2">Uncharacterized protein</fullName>
    </submittedName>
</protein>
<dbReference type="OrthoDB" id="8241354at2"/>
<dbReference type="EMBL" id="LT670844">
    <property type="protein sequence ID" value="SHK39953.1"/>
    <property type="molecule type" value="Genomic_DNA"/>
</dbReference>